<sequence length="332" mass="38368">MFLNRAMRYYRFWIYSCNLALLLSVIIFVSLAAWTFSDYRMAFFPTIRFHHPTFIYAYLALILQGGILQAVGCLGALKLNERLINIYWSLMLMLLVGDVIIGFVWIFHYNHIASHLLSDLRARLQTDYGNSLDYQVLWDRIQREEHCCGVNEPQDFNLSVWITGQRRDFLRYHQVVPLSCCKEQSGDSYVQNDLENRTCVQNYTGYNVYQEGCYGAVFRWFQRSADMLSVLGFCVIAFLKVCFLGILRYEIREMIQKIKILKEIDETSSTHAAESHINIPRSSFQNDTSCPDVRVGNYVTSYNNHVASESPTKDKATNGNNNDSGQIGPLEL</sequence>
<evidence type="ECO:0000256" key="5">
    <source>
        <dbReference type="SAM" id="MobiDB-lite"/>
    </source>
</evidence>
<feature type="transmembrane region" description="Helical" evidence="6">
    <location>
        <begin position="54"/>
        <end position="74"/>
    </location>
</feature>
<dbReference type="RefSeq" id="XP_022237130.1">
    <property type="nucleotide sequence ID" value="XM_022381422.1"/>
</dbReference>
<reference evidence="8" key="1">
    <citation type="submission" date="2025-08" db="UniProtKB">
        <authorList>
            <consortium name="RefSeq"/>
        </authorList>
    </citation>
    <scope>IDENTIFICATION</scope>
    <source>
        <tissue evidence="8">Muscle</tissue>
    </source>
</reference>
<dbReference type="PANTHER" id="PTHR19282">
    <property type="entry name" value="TETRASPANIN"/>
    <property type="match status" value="1"/>
</dbReference>
<dbReference type="PANTHER" id="PTHR19282:SF554">
    <property type="entry name" value="ANTIGEN, PUTATIVE-RELATED"/>
    <property type="match status" value="1"/>
</dbReference>
<feature type="transmembrane region" description="Helical" evidence="6">
    <location>
        <begin position="86"/>
        <end position="107"/>
    </location>
</feature>
<dbReference type="Proteomes" id="UP000694941">
    <property type="component" value="Unplaced"/>
</dbReference>
<feature type="transmembrane region" description="Helical" evidence="6">
    <location>
        <begin position="227"/>
        <end position="247"/>
    </location>
</feature>
<evidence type="ECO:0000256" key="1">
    <source>
        <dbReference type="ARBA" id="ARBA00004141"/>
    </source>
</evidence>
<dbReference type="InterPro" id="IPR008952">
    <property type="entry name" value="Tetraspanin_EC2_sf"/>
</dbReference>
<evidence type="ECO:0000256" key="4">
    <source>
        <dbReference type="ARBA" id="ARBA00023136"/>
    </source>
</evidence>
<proteinExistence type="predicted"/>
<dbReference type="InterPro" id="IPR018499">
    <property type="entry name" value="Tetraspanin/Peripherin"/>
</dbReference>
<evidence type="ECO:0000313" key="8">
    <source>
        <dbReference type="RefSeq" id="XP_022237130.1"/>
    </source>
</evidence>
<dbReference type="Gene3D" id="1.10.1450.10">
    <property type="entry name" value="Tetraspanin"/>
    <property type="match status" value="1"/>
</dbReference>
<evidence type="ECO:0000313" key="7">
    <source>
        <dbReference type="Proteomes" id="UP000694941"/>
    </source>
</evidence>
<evidence type="ECO:0000256" key="3">
    <source>
        <dbReference type="ARBA" id="ARBA00022989"/>
    </source>
</evidence>
<dbReference type="GeneID" id="106477053"/>
<name>A0ABM1S0H5_LIMPO</name>
<keyword evidence="4 6" id="KW-0472">Membrane</keyword>
<organism evidence="7 8">
    <name type="scientific">Limulus polyphemus</name>
    <name type="common">Atlantic horseshoe crab</name>
    <dbReference type="NCBI Taxonomy" id="6850"/>
    <lineage>
        <taxon>Eukaryota</taxon>
        <taxon>Metazoa</taxon>
        <taxon>Ecdysozoa</taxon>
        <taxon>Arthropoda</taxon>
        <taxon>Chelicerata</taxon>
        <taxon>Merostomata</taxon>
        <taxon>Xiphosura</taxon>
        <taxon>Limulidae</taxon>
        <taxon>Limulus</taxon>
    </lineage>
</organism>
<keyword evidence="2 6" id="KW-0812">Transmembrane</keyword>
<feature type="region of interest" description="Disordered" evidence="5">
    <location>
        <begin position="307"/>
        <end position="332"/>
    </location>
</feature>
<dbReference type="CDD" id="cd03127">
    <property type="entry name" value="tetraspanin_LEL"/>
    <property type="match status" value="1"/>
</dbReference>
<keyword evidence="3 6" id="KW-1133">Transmembrane helix</keyword>
<gene>
    <name evidence="8" type="primary">LOC106477053</name>
</gene>
<keyword evidence="7" id="KW-1185">Reference proteome</keyword>
<dbReference type="Pfam" id="PF00335">
    <property type="entry name" value="Tetraspanin"/>
    <property type="match status" value="1"/>
</dbReference>
<evidence type="ECO:0000256" key="6">
    <source>
        <dbReference type="SAM" id="Phobius"/>
    </source>
</evidence>
<evidence type="ECO:0000256" key="2">
    <source>
        <dbReference type="ARBA" id="ARBA00022692"/>
    </source>
</evidence>
<accession>A0ABM1S0H5</accession>
<protein>
    <submittedName>
        <fullName evidence="8">Tetraspanin-9-like</fullName>
    </submittedName>
</protein>
<comment type="subcellular location">
    <subcellularLocation>
        <location evidence="1">Membrane</location>
        <topology evidence="1">Multi-pass membrane protein</topology>
    </subcellularLocation>
</comment>
<feature type="transmembrane region" description="Helical" evidence="6">
    <location>
        <begin position="12"/>
        <end position="34"/>
    </location>
</feature>
<dbReference type="SUPFAM" id="SSF48652">
    <property type="entry name" value="Tetraspanin"/>
    <property type="match status" value="1"/>
</dbReference>